<comment type="caution">
    <text evidence="1">The sequence shown here is derived from an EMBL/GenBank/DDBJ whole genome shotgun (WGS) entry which is preliminary data.</text>
</comment>
<feature type="non-terminal residue" evidence="1">
    <location>
        <position position="12"/>
    </location>
</feature>
<sequence length="12" mass="1424">MLKSMQVKDTDK</sequence>
<name>A0A8J2L3J3_9HEXA</name>
<reference evidence="1" key="1">
    <citation type="submission" date="2021-06" db="EMBL/GenBank/DDBJ databases">
        <authorList>
            <person name="Hodson N. C."/>
            <person name="Mongue J. A."/>
            <person name="Jaron S. K."/>
        </authorList>
    </citation>
    <scope>NUCLEOTIDE SEQUENCE</scope>
</reference>
<protein>
    <submittedName>
        <fullName evidence="1">Uncharacterized protein</fullName>
    </submittedName>
</protein>
<accession>A0A8J2L3J3</accession>
<evidence type="ECO:0000313" key="2">
    <source>
        <dbReference type="Proteomes" id="UP000708208"/>
    </source>
</evidence>
<evidence type="ECO:0000313" key="1">
    <source>
        <dbReference type="EMBL" id="CAG7786904.1"/>
    </source>
</evidence>
<gene>
    <name evidence="1" type="ORF">AFUS01_LOCUS25453</name>
</gene>
<dbReference type="Proteomes" id="UP000708208">
    <property type="component" value="Unassembled WGS sequence"/>
</dbReference>
<dbReference type="EMBL" id="CAJVCH010329112">
    <property type="protein sequence ID" value="CAG7786904.1"/>
    <property type="molecule type" value="Genomic_DNA"/>
</dbReference>
<proteinExistence type="predicted"/>
<keyword evidence="2" id="KW-1185">Reference proteome</keyword>
<organism evidence="1 2">
    <name type="scientific">Allacma fusca</name>
    <dbReference type="NCBI Taxonomy" id="39272"/>
    <lineage>
        <taxon>Eukaryota</taxon>
        <taxon>Metazoa</taxon>
        <taxon>Ecdysozoa</taxon>
        <taxon>Arthropoda</taxon>
        <taxon>Hexapoda</taxon>
        <taxon>Collembola</taxon>
        <taxon>Symphypleona</taxon>
        <taxon>Sminthuridae</taxon>
        <taxon>Allacma</taxon>
    </lineage>
</organism>